<dbReference type="InterPro" id="IPR009928">
    <property type="entry name" value="DnaI_N"/>
</dbReference>
<reference evidence="3" key="1">
    <citation type="journal article" date="2019" name="Int. J. Syst. Evol. Microbiol.">
        <title>The Global Catalogue of Microorganisms (GCM) 10K type strain sequencing project: providing services to taxonomists for standard genome sequencing and annotation.</title>
        <authorList>
            <consortium name="The Broad Institute Genomics Platform"/>
            <consortium name="The Broad Institute Genome Sequencing Center for Infectious Disease"/>
            <person name="Wu L."/>
            <person name="Ma J."/>
        </authorList>
    </citation>
    <scope>NUCLEOTIDE SEQUENCE [LARGE SCALE GENOMIC DNA]</scope>
    <source>
        <strain evidence="3">CGMCC 1.16306</strain>
    </source>
</reference>
<dbReference type="Pfam" id="PF01695">
    <property type="entry name" value="IstB_IS21"/>
    <property type="match status" value="1"/>
</dbReference>
<evidence type="ECO:0000313" key="2">
    <source>
        <dbReference type="EMBL" id="MFC4618240.1"/>
    </source>
</evidence>
<evidence type="ECO:0000313" key="3">
    <source>
        <dbReference type="Proteomes" id="UP001596022"/>
    </source>
</evidence>
<comment type="caution">
    <text evidence="2">The sequence shown here is derived from an EMBL/GenBank/DDBJ whole genome shotgun (WGS) entry which is preliminary data.</text>
</comment>
<keyword evidence="3" id="KW-1185">Reference proteome</keyword>
<dbReference type="InterPro" id="IPR003593">
    <property type="entry name" value="AAA+_ATPase"/>
</dbReference>
<proteinExistence type="predicted"/>
<feature type="domain" description="AAA+ ATPase" evidence="1">
    <location>
        <begin position="157"/>
        <end position="298"/>
    </location>
</feature>
<dbReference type="SMART" id="SM00382">
    <property type="entry name" value="AAA"/>
    <property type="match status" value="1"/>
</dbReference>
<sequence length="310" mass="34895">MESIKTTVAKLAGAVNLDREYGKLLDKISADPRLEIWRSRVPEDMFYRGLPKFVEYLDGQDHCDNCPGLARCPNLLRGYQPVLTADKGAIEIVYQPCALKVKADREKRQAALIHSLYVPKKALNATFRSIDKAELGRQDALEAAGRFVQHYLQNPETTKGLYLHGPFGVGKSHIMGAILNALAERKGVESMMVYTPDFFRELKGSIQDQSIDDKLDYIKTVPVLVLDDIGAETMTPWIRDDILGSILQSRMASGLPTLYTSNYDYDELENHLAYSNKSGTELLKAKRIMERIRHYTEPVAVTGTNRRGKD</sequence>
<dbReference type="EMBL" id="JBHSFW010000001">
    <property type="protein sequence ID" value="MFC4618240.1"/>
    <property type="molecule type" value="Genomic_DNA"/>
</dbReference>
<organism evidence="2 3">
    <name type="scientific">Camelliibacillus cellulosilyticus</name>
    <dbReference type="NCBI Taxonomy" id="2174486"/>
    <lineage>
        <taxon>Bacteria</taxon>
        <taxon>Bacillati</taxon>
        <taxon>Bacillota</taxon>
        <taxon>Bacilli</taxon>
        <taxon>Bacillales</taxon>
        <taxon>Sporolactobacillaceae</taxon>
        <taxon>Camelliibacillus</taxon>
    </lineage>
</organism>
<protein>
    <submittedName>
        <fullName evidence="2">Primosomal protein DnaI</fullName>
    </submittedName>
</protein>
<accession>A0ABV9GLX5</accession>
<dbReference type="PANTHER" id="PTHR30050:SF8">
    <property type="entry name" value="PRIMOSOMAL PROTEIN DNAI"/>
    <property type="match status" value="1"/>
</dbReference>
<dbReference type="InterPro" id="IPR027417">
    <property type="entry name" value="P-loop_NTPase"/>
</dbReference>
<dbReference type="PANTHER" id="PTHR30050">
    <property type="entry name" value="CHROMOSOMAL REPLICATION INITIATOR PROTEIN DNAA"/>
    <property type="match status" value="1"/>
</dbReference>
<dbReference type="NCBIfam" id="NF006505">
    <property type="entry name" value="PRK08939.1"/>
    <property type="match status" value="1"/>
</dbReference>
<dbReference type="SUPFAM" id="SSF52540">
    <property type="entry name" value="P-loop containing nucleoside triphosphate hydrolases"/>
    <property type="match status" value="1"/>
</dbReference>
<evidence type="ECO:0000259" key="1">
    <source>
        <dbReference type="SMART" id="SM00382"/>
    </source>
</evidence>
<dbReference type="Gene3D" id="3.40.50.300">
    <property type="entry name" value="P-loop containing nucleotide triphosphate hydrolases"/>
    <property type="match status" value="1"/>
</dbReference>
<dbReference type="Pfam" id="PF07319">
    <property type="entry name" value="DnaI_N"/>
    <property type="match status" value="1"/>
</dbReference>
<dbReference type="CDD" id="cd00009">
    <property type="entry name" value="AAA"/>
    <property type="match status" value="1"/>
</dbReference>
<name>A0ABV9GLX5_9BACL</name>
<dbReference type="InterPro" id="IPR002611">
    <property type="entry name" value="IstB_ATP-bd"/>
</dbReference>
<gene>
    <name evidence="2" type="primary">dnaI</name>
    <name evidence="2" type="ORF">ACFO4N_05795</name>
</gene>
<dbReference type="Proteomes" id="UP001596022">
    <property type="component" value="Unassembled WGS sequence"/>
</dbReference>
<dbReference type="RefSeq" id="WP_376845239.1">
    <property type="nucleotide sequence ID" value="NZ_JBHSFW010000001.1"/>
</dbReference>